<evidence type="ECO:0000313" key="7">
    <source>
        <dbReference type="EMBL" id="OGE81628.1"/>
    </source>
</evidence>
<evidence type="ECO:0000256" key="2">
    <source>
        <dbReference type="ARBA" id="ARBA00022481"/>
    </source>
</evidence>
<dbReference type="InterPro" id="IPR000983">
    <property type="entry name" value="Bac_GSPG_pilin"/>
</dbReference>
<name>A0A1F5NVE9_9BACT</name>
<comment type="subcellular location">
    <subcellularLocation>
        <location evidence="1">Membrane</location>
        <topology evidence="1">Single-pass membrane protein</topology>
    </subcellularLocation>
</comment>
<evidence type="ECO:0000256" key="6">
    <source>
        <dbReference type="SAM" id="Phobius"/>
    </source>
</evidence>
<feature type="transmembrane region" description="Helical" evidence="6">
    <location>
        <begin position="24"/>
        <end position="48"/>
    </location>
</feature>
<keyword evidence="3 6" id="KW-0812">Transmembrane</keyword>
<accession>A0A1F5NVE9</accession>
<dbReference type="NCBIfam" id="TIGR02532">
    <property type="entry name" value="IV_pilin_GFxxxE"/>
    <property type="match status" value="1"/>
</dbReference>
<dbReference type="PRINTS" id="PR00813">
    <property type="entry name" value="BCTERIALGSPG"/>
</dbReference>
<dbReference type="Gene3D" id="3.30.700.10">
    <property type="entry name" value="Glycoprotein, Type 4 Pilin"/>
    <property type="match status" value="1"/>
</dbReference>
<gene>
    <name evidence="7" type="ORF">A2826_01820</name>
</gene>
<dbReference type="SUPFAM" id="SSF54523">
    <property type="entry name" value="Pili subunits"/>
    <property type="match status" value="1"/>
</dbReference>
<organism evidence="7 8">
    <name type="scientific">Candidatus Doudnabacteria bacterium RIFCSPHIGHO2_01_FULL_43_23</name>
    <dbReference type="NCBI Taxonomy" id="1817822"/>
    <lineage>
        <taxon>Bacteria</taxon>
        <taxon>Candidatus Doudnaibacteriota</taxon>
    </lineage>
</organism>
<dbReference type="GO" id="GO:0015627">
    <property type="term" value="C:type II protein secretion system complex"/>
    <property type="evidence" value="ECO:0007669"/>
    <property type="project" value="InterPro"/>
</dbReference>
<dbReference type="PANTHER" id="PTHR30093:SF44">
    <property type="entry name" value="TYPE II SECRETION SYSTEM CORE PROTEIN G"/>
    <property type="match status" value="1"/>
</dbReference>
<dbReference type="GO" id="GO:0016020">
    <property type="term" value="C:membrane"/>
    <property type="evidence" value="ECO:0007669"/>
    <property type="project" value="UniProtKB-SubCell"/>
</dbReference>
<sequence length="200" mass="22154">MRKYSKSETKTNIAIKLWTSRSKAFTLVELLVAISIIGLMSSITVVALKSARAQSRDAKRINQLGQLQTALELYFDKHGTYPQVNNASTSKKENGCGQSGSWCELETALTAFMNPIPRDPLGLQDDYRLYYDSDSNTNNNSYGLMTRMEHGANVSLMVNDGGYYLDFYEIGPEPPYCARTYSGNGADWLTANSKVCQGGD</sequence>
<dbReference type="EMBL" id="MFEI01000006">
    <property type="protein sequence ID" value="OGE81628.1"/>
    <property type="molecule type" value="Genomic_DNA"/>
</dbReference>
<evidence type="ECO:0000256" key="1">
    <source>
        <dbReference type="ARBA" id="ARBA00004167"/>
    </source>
</evidence>
<dbReference type="PANTHER" id="PTHR30093">
    <property type="entry name" value="GENERAL SECRETION PATHWAY PROTEIN G"/>
    <property type="match status" value="1"/>
</dbReference>
<proteinExistence type="predicted"/>
<dbReference type="InterPro" id="IPR012902">
    <property type="entry name" value="N_methyl_site"/>
</dbReference>
<evidence type="ECO:0000256" key="5">
    <source>
        <dbReference type="ARBA" id="ARBA00023136"/>
    </source>
</evidence>
<comment type="caution">
    <text evidence="7">The sequence shown here is derived from an EMBL/GenBank/DDBJ whole genome shotgun (WGS) entry which is preliminary data.</text>
</comment>
<evidence type="ECO:0000256" key="3">
    <source>
        <dbReference type="ARBA" id="ARBA00022692"/>
    </source>
</evidence>
<protein>
    <recommendedName>
        <fullName evidence="9">Type II secretion system protein GspG C-terminal domain-containing protein</fullName>
    </recommendedName>
</protein>
<keyword evidence="5 6" id="KW-0472">Membrane</keyword>
<dbReference type="Pfam" id="PF07963">
    <property type="entry name" value="N_methyl"/>
    <property type="match status" value="1"/>
</dbReference>
<keyword evidence="4 6" id="KW-1133">Transmembrane helix</keyword>
<evidence type="ECO:0000313" key="8">
    <source>
        <dbReference type="Proteomes" id="UP000177912"/>
    </source>
</evidence>
<dbReference type="AlphaFoldDB" id="A0A1F5NVE9"/>
<dbReference type="GO" id="GO:0015628">
    <property type="term" value="P:protein secretion by the type II secretion system"/>
    <property type="evidence" value="ECO:0007669"/>
    <property type="project" value="InterPro"/>
</dbReference>
<dbReference type="STRING" id="1817822.A2826_01820"/>
<evidence type="ECO:0000256" key="4">
    <source>
        <dbReference type="ARBA" id="ARBA00022989"/>
    </source>
</evidence>
<dbReference type="Proteomes" id="UP000177912">
    <property type="component" value="Unassembled WGS sequence"/>
</dbReference>
<dbReference type="InterPro" id="IPR045584">
    <property type="entry name" value="Pilin-like"/>
</dbReference>
<reference evidence="7 8" key="1">
    <citation type="journal article" date="2016" name="Nat. Commun.">
        <title>Thousands of microbial genomes shed light on interconnected biogeochemical processes in an aquifer system.</title>
        <authorList>
            <person name="Anantharaman K."/>
            <person name="Brown C.T."/>
            <person name="Hug L.A."/>
            <person name="Sharon I."/>
            <person name="Castelle C.J."/>
            <person name="Probst A.J."/>
            <person name="Thomas B.C."/>
            <person name="Singh A."/>
            <person name="Wilkins M.J."/>
            <person name="Karaoz U."/>
            <person name="Brodie E.L."/>
            <person name="Williams K.H."/>
            <person name="Hubbard S.S."/>
            <person name="Banfield J.F."/>
        </authorList>
    </citation>
    <scope>NUCLEOTIDE SEQUENCE [LARGE SCALE GENOMIC DNA]</scope>
</reference>
<evidence type="ECO:0008006" key="9">
    <source>
        <dbReference type="Google" id="ProtNLM"/>
    </source>
</evidence>
<keyword evidence="2" id="KW-0488">Methylation</keyword>